<feature type="non-terminal residue" evidence="8">
    <location>
        <position position="480"/>
    </location>
</feature>
<dbReference type="Gene3D" id="3.30.70.330">
    <property type="match status" value="1"/>
</dbReference>
<reference evidence="9" key="1">
    <citation type="submission" date="2016-04" db="EMBL/GenBank/DDBJ databases">
        <title>Comparative genomics of biotechnologically important yeasts.</title>
        <authorList>
            <consortium name="DOE Joint Genome Institute"/>
            <person name="Riley R."/>
            <person name="Haridas S."/>
            <person name="Wolfe K.H."/>
            <person name="Lopes M.R."/>
            <person name="Hittinger C.T."/>
            <person name="Goker M."/>
            <person name="Salamov A."/>
            <person name="Wisecaver J."/>
            <person name="Long T.M."/>
            <person name="Aerts A.L."/>
            <person name="Barry K."/>
            <person name="Choi C."/>
            <person name="Clum A."/>
            <person name="Coughlan A.Y."/>
            <person name="Deshpande S."/>
            <person name="Douglass A.P."/>
            <person name="Hanson S.J."/>
            <person name="Klenk H.-P."/>
            <person name="Labutti K."/>
            <person name="Lapidus A."/>
            <person name="Lindquist E."/>
            <person name="Lipzen A."/>
            <person name="Meier-Kolthoff J.P."/>
            <person name="Ohm R.A."/>
            <person name="Otillar R.P."/>
            <person name="Pangilinan J."/>
            <person name="Peng Y."/>
            <person name="Rokas A."/>
            <person name="Rosa C.A."/>
            <person name="Scheuner C."/>
            <person name="Sibirny A.A."/>
            <person name="Slot J.C."/>
            <person name="Stielow J.B."/>
            <person name="Sun H."/>
            <person name="Kurtzman C.P."/>
            <person name="Blackwell M."/>
            <person name="Grigoriev I.V."/>
            <person name="Jeffries T.W."/>
        </authorList>
    </citation>
    <scope>NUCLEOTIDE SEQUENCE [LARGE SCALE GENOMIC DNA]</scope>
    <source>
        <strain evidence="9">NRRL YB-2248</strain>
    </source>
</reference>
<evidence type="ECO:0000256" key="4">
    <source>
        <dbReference type="PROSITE-ProRule" id="PRU00176"/>
    </source>
</evidence>
<evidence type="ECO:0000259" key="6">
    <source>
        <dbReference type="PROSITE" id="PS50102"/>
    </source>
</evidence>
<dbReference type="STRING" id="983967.A0A1E4T8X2"/>
<dbReference type="PROSITE" id="PS50199">
    <property type="entry name" value="ZF_RANBP2_2"/>
    <property type="match status" value="2"/>
</dbReference>
<dbReference type="Pfam" id="PF00641">
    <property type="entry name" value="Zn_ribbon_RanBP"/>
    <property type="match status" value="2"/>
</dbReference>
<dbReference type="AlphaFoldDB" id="A0A1E4T8X2"/>
<dbReference type="SUPFAM" id="SSF90209">
    <property type="entry name" value="Ran binding protein zinc finger-like"/>
    <property type="match status" value="2"/>
</dbReference>
<name>A0A1E4T8X2_9ASCO</name>
<dbReference type="Gene3D" id="4.10.1060.10">
    <property type="entry name" value="Zinc finger, RanBP2-type"/>
    <property type="match status" value="2"/>
</dbReference>
<dbReference type="InterPro" id="IPR001876">
    <property type="entry name" value="Znf_RanBP2"/>
</dbReference>
<feature type="domain" description="RanBP2-type" evidence="7">
    <location>
        <begin position="368"/>
        <end position="397"/>
    </location>
</feature>
<feature type="domain" description="RanBP2-type" evidence="7">
    <location>
        <begin position="428"/>
        <end position="459"/>
    </location>
</feature>
<dbReference type="SMART" id="SM00360">
    <property type="entry name" value="RRM"/>
    <property type="match status" value="1"/>
</dbReference>
<dbReference type="InterPro" id="IPR036443">
    <property type="entry name" value="Znf_RanBP2_sf"/>
</dbReference>
<dbReference type="InterPro" id="IPR047201">
    <property type="entry name" value="ERI-1_3'hExo-like"/>
</dbReference>
<evidence type="ECO:0000256" key="2">
    <source>
        <dbReference type="ARBA" id="ARBA00022771"/>
    </source>
</evidence>
<evidence type="ECO:0000259" key="7">
    <source>
        <dbReference type="PROSITE" id="PS50199"/>
    </source>
</evidence>
<keyword evidence="1" id="KW-0479">Metal-binding</keyword>
<keyword evidence="9" id="KW-1185">Reference proteome</keyword>
<evidence type="ECO:0000313" key="9">
    <source>
        <dbReference type="Proteomes" id="UP000094801"/>
    </source>
</evidence>
<sequence length="480" mass="53892">MSSTKSGVYVVIQLSATTDDQSQFISKDLSEIIEIAWEMIDSTTLEDIHKDSMLVKPINTPVSPLCTSITGLTWDSVKNASSLKDAVNMLDESINKYIISNERPFSFITFKSWDLRMKLPKESREKSIQLPRYLEYPRHFDLKKEFVKLQESLYPESSNISSLSRISLNQMVTALDVDLKFLNSSTDATNPEINLSIPRRAAVTTQIMSGCLRALVKLSSTHKTILTKPHDMNLDLNQFFNEQSRILYMTNLPIDTTQSELESWFTQFGGRPIAFWTVKTPPISEAAIPISPNNNNSRNNNNTIDSAGKPTCSGFAIFATHEEAIDSLAMNGRALNEKTIEVQPSSVRVLDKAQEILTPFPSSKNRPRPGDWTCPSCGFSNFQRRTACFRCSFPAASAAAIQESIQQTQTHKQNQLNNNNNSSNVPFRAGDWKCVSENCTYHNFAKNICCLKCGAPRVQSAILNGHAHNAHHNHHHQQHH</sequence>
<dbReference type="InterPro" id="IPR034351">
    <property type="entry name" value="Nrp1_RRM"/>
</dbReference>
<dbReference type="FunFam" id="4.10.1060.10:FF:000024">
    <property type="entry name" value="RNA-binding protein"/>
    <property type="match status" value="1"/>
</dbReference>
<proteinExistence type="predicted"/>
<dbReference type="SUPFAM" id="SSF53098">
    <property type="entry name" value="Ribonuclease H-like"/>
    <property type="match status" value="1"/>
</dbReference>
<evidence type="ECO:0000256" key="1">
    <source>
        <dbReference type="ARBA" id="ARBA00022723"/>
    </source>
</evidence>
<dbReference type="EMBL" id="KV453847">
    <property type="protein sequence ID" value="ODV88194.1"/>
    <property type="molecule type" value="Genomic_DNA"/>
</dbReference>
<dbReference type="GO" id="GO:0003729">
    <property type="term" value="F:mRNA binding"/>
    <property type="evidence" value="ECO:0007669"/>
    <property type="project" value="TreeGrafter"/>
</dbReference>
<dbReference type="CDD" id="cd06133">
    <property type="entry name" value="ERI-1_3'hExo_like"/>
    <property type="match status" value="1"/>
</dbReference>
<evidence type="ECO:0008006" key="10">
    <source>
        <dbReference type="Google" id="ProtNLM"/>
    </source>
</evidence>
<keyword evidence="4" id="KW-0694">RNA-binding</keyword>
<dbReference type="GO" id="GO:0000175">
    <property type="term" value="F:3'-5'-RNA exonuclease activity"/>
    <property type="evidence" value="ECO:0007669"/>
    <property type="project" value="InterPro"/>
</dbReference>
<dbReference type="Proteomes" id="UP000094801">
    <property type="component" value="Unassembled WGS sequence"/>
</dbReference>
<evidence type="ECO:0000256" key="3">
    <source>
        <dbReference type="ARBA" id="ARBA00022833"/>
    </source>
</evidence>
<dbReference type="PANTHER" id="PTHR23111:SF40">
    <property type="entry name" value="RNA-BINDING PROTEIN INVOLVED IN HETEROCHROMATIN ASSEMBLY-RELATED"/>
    <property type="match status" value="1"/>
</dbReference>
<dbReference type="PROSITE" id="PS01358">
    <property type="entry name" value="ZF_RANBP2_1"/>
    <property type="match status" value="2"/>
</dbReference>
<dbReference type="InterPro" id="IPR035979">
    <property type="entry name" value="RBD_domain_sf"/>
</dbReference>
<dbReference type="Gene3D" id="3.30.420.10">
    <property type="entry name" value="Ribonuclease H-like superfamily/Ribonuclease H"/>
    <property type="match status" value="1"/>
</dbReference>
<evidence type="ECO:0000313" key="8">
    <source>
        <dbReference type="EMBL" id="ODV88194.1"/>
    </source>
</evidence>
<dbReference type="InterPro" id="IPR012337">
    <property type="entry name" value="RNaseH-like_sf"/>
</dbReference>
<protein>
    <recommendedName>
        <fullName evidence="10">Asparagine-rich protein</fullName>
    </recommendedName>
</protein>
<dbReference type="PANTHER" id="PTHR23111">
    <property type="entry name" value="ZINC FINGER PROTEIN"/>
    <property type="match status" value="1"/>
</dbReference>
<dbReference type="CDD" id="cd12452">
    <property type="entry name" value="RRM_ARP_like"/>
    <property type="match status" value="1"/>
</dbReference>
<accession>A0A1E4T8X2</accession>
<gene>
    <name evidence="8" type="ORF">CANARDRAFT_193008</name>
</gene>
<dbReference type="SMART" id="SM00547">
    <property type="entry name" value="ZnF_RBZ"/>
    <property type="match status" value="2"/>
</dbReference>
<dbReference type="OrthoDB" id="448399at2759"/>
<dbReference type="InterPro" id="IPR012677">
    <property type="entry name" value="Nucleotide-bd_a/b_plait_sf"/>
</dbReference>
<evidence type="ECO:0000256" key="5">
    <source>
        <dbReference type="PROSITE-ProRule" id="PRU00322"/>
    </source>
</evidence>
<keyword evidence="3" id="KW-0862">Zinc</keyword>
<dbReference type="InterPro" id="IPR036397">
    <property type="entry name" value="RNaseH_sf"/>
</dbReference>
<keyword evidence="2 5" id="KW-0863">Zinc-finger</keyword>
<dbReference type="SUPFAM" id="SSF54928">
    <property type="entry name" value="RNA-binding domain, RBD"/>
    <property type="match status" value="1"/>
</dbReference>
<feature type="domain" description="RRM" evidence="6">
    <location>
        <begin position="245"/>
        <end position="347"/>
    </location>
</feature>
<dbReference type="GO" id="GO:0008270">
    <property type="term" value="F:zinc ion binding"/>
    <property type="evidence" value="ECO:0007669"/>
    <property type="project" value="UniProtKB-KW"/>
</dbReference>
<dbReference type="PROSITE" id="PS50102">
    <property type="entry name" value="RRM"/>
    <property type="match status" value="1"/>
</dbReference>
<dbReference type="InterPro" id="IPR000504">
    <property type="entry name" value="RRM_dom"/>
</dbReference>
<organism evidence="8 9">
    <name type="scientific">[Candida] arabinofermentans NRRL YB-2248</name>
    <dbReference type="NCBI Taxonomy" id="983967"/>
    <lineage>
        <taxon>Eukaryota</taxon>
        <taxon>Fungi</taxon>
        <taxon>Dikarya</taxon>
        <taxon>Ascomycota</taxon>
        <taxon>Saccharomycotina</taxon>
        <taxon>Pichiomycetes</taxon>
        <taxon>Pichiales</taxon>
        <taxon>Pichiaceae</taxon>
        <taxon>Ogataea</taxon>
        <taxon>Ogataea/Candida clade</taxon>
    </lineage>
</organism>